<dbReference type="PANTHER" id="PTHR12843:SF5">
    <property type="entry name" value="EEF1A LYSINE METHYLTRANSFERASE 2"/>
    <property type="match status" value="1"/>
</dbReference>
<dbReference type="Gene3D" id="3.40.50.150">
    <property type="entry name" value="Vaccinia Virus protein VP39"/>
    <property type="match status" value="1"/>
</dbReference>
<dbReference type="GO" id="GO:0032259">
    <property type="term" value="P:methylation"/>
    <property type="evidence" value="ECO:0007669"/>
    <property type="project" value="UniProtKB-KW"/>
</dbReference>
<dbReference type="InterPro" id="IPR029063">
    <property type="entry name" value="SAM-dependent_MTases_sf"/>
</dbReference>
<gene>
    <name evidence="2" type="ORF">HWI92_12170</name>
</gene>
<keyword evidence="2" id="KW-0489">Methyltransferase</keyword>
<evidence type="ECO:0000313" key="2">
    <source>
        <dbReference type="EMBL" id="QRR01608.1"/>
    </source>
</evidence>
<keyword evidence="3" id="KW-1185">Reference proteome</keyword>
<dbReference type="GO" id="GO:0008168">
    <property type="term" value="F:methyltransferase activity"/>
    <property type="evidence" value="ECO:0007669"/>
    <property type="project" value="UniProtKB-KW"/>
</dbReference>
<sequence length="203" mass="23173">MMDNTLQRHWDNTYLSKGPDQLSWSQSLPEPSLSLIKSTGITKTDAIIDIGGGDAALIENLLSEGYSDLTVLDISSAAIDRARKRLRERAEKIKWIVCNILDFAPARPYMLWHDRATFHFLTETQDIKKYKDIVSEFVDKDLIIGTFSENGPTMCSGLPVRRYNLESLELFFNDDFQIKQSVISDHVTPFGSVQSFVFTHFFK</sequence>
<protein>
    <submittedName>
        <fullName evidence="2">Methyltransferase domain-containing protein</fullName>
    </submittedName>
</protein>
<dbReference type="SUPFAM" id="SSF53335">
    <property type="entry name" value="S-adenosyl-L-methionine-dependent methyltransferases"/>
    <property type="match status" value="1"/>
</dbReference>
<dbReference type="Pfam" id="PF13649">
    <property type="entry name" value="Methyltransf_25"/>
    <property type="match status" value="1"/>
</dbReference>
<dbReference type="EMBL" id="CP056775">
    <property type="protein sequence ID" value="QRR01608.1"/>
    <property type="molecule type" value="Genomic_DNA"/>
</dbReference>
<reference evidence="2 3" key="1">
    <citation type="submission" date="2020-06" db="EMBL/GenBank/DDBJ databases">
        <title>Dyadobacter sandarakinus sp. nov., isolated from the soil of the Arctic Yellow River Station.</title>
        <authorList>
            <person name="Zhang Y."/>
            <person name="Peng F."/>
        </authorList>
    </citation>
    <scope>NUCLEOTIDE SEQUENCE [LARGE SCALE GENOMIC DNA]</scope>
    <source>
        <strain evidence="2 3">Q3-56</strain>
    </source>
</reference>
<keyword evidence="2" id="KW-0808">Transferase</keyword>
<dbReference type="CDD" id="cd02440">
    <property type="entry name" value="AdoMet_MTases"/>
    <property type="match status" value="1"/>
</dbReference>
<dbReference type="PANTHER" id="PTHR12843">
    <property type="entry name" value="PROTEIN-LYSINE N-METHYLTRANSFERASE METTL10"/>
    <property type="match status" value="1"/>
</dbReference>
<feature type="domain" description="Methyltransferase" evidence="1">
    <location>
        <begin position="47"/>
        <end position="124"/>
    </location>
</feature>
<dbReference type="InterPro" id="IPR041698">
    <property type="entry name" value="Methyltransf_25"/>
</dbReference>
<proteinExistence type="predicted"/>
<dbReference type="Proteomes" id="UP000612680">
    <property type="component" value="Chromosome"/>
</dbReference>
<name>A0ABX7I8V5_9BACT</name>
<evidence type="ECO:0000259" key="1">
    <source>
        <dbReference type="Pfam" id="PF13649"/>
    </source>
</evidence>
<dbReference type="RefSeq" id="WP_204655337.1">
    <property type="nucleotide sequence ID" value="NZ_CP056775.1"/>
</dbReference>
<accession>A0ABX7I8V5</accession>
<evidence type="ECO:0000313" key="3">
    <source>
        <dbReference type="Proteomes" id="UP000612680"/>
    </source>
</evidence>
<organism evidence="2 3">
    <name type="scientific">Dyadobacter sandarakinus</name>
    <dbReference type="NCBI Taxonomy" id="2747268"/>
    <lineage>
        <taxon>Bacteria</taxon>
        <taxon>Pseudomonadati</taxon>
        <taxon>Bacteroidota</taxon>
        <taxon>Cytophagia</taxon>
        <taxon>Cytophagales</taxon>
        <taxon>Spirosomataceae</taxon>
        <taxon>Dyadobacter</taxon>
    </lineage>
</organism>